<feature type="transmembrane region" description="Helical" evidence="1">
    <location>
        <begin position="88"/>
        <end position="107"/>
    </location>
</feature>
<feature type="non-terminal residue" evidence="2">
    <location>
        <position position="1"/>
    </location>
</feature>
<name>A0A383DCJ9_9ZZZZ</name>
<dbReference type="AlphaFoldDB" id="A0A383DCJ9"/>
<keyword evidence="1" id="KW-0472">Membrane</keyword>
<feature type="transmembrane region" description="Helical" evidence="1">
    <location>
        <begin position="34"/>
        <end position="52"/>
    </location>
</feature>
<sequence>SVSGKGAFFGIGSAHGIIAYLALPLLINNSLSDLIILIPVYLSVLFGSYILGRSILDEKDEFSEIYSIPIVLGFIVLSFPLFGNQLELASLTSLVVIVISVLIMINIGKKENKNITGNIIENDIDVDTESSGDIVKLTENPIYKKFSNYLTILSEAESKLVDSDCNYIALSGPPGSGKTVTLRNLISDVNKNTDGPVLYFQGECKKNDGAELATPYDVFHQALGSTLTLDLFDQRK</sequence>
<evidence type="ECO:0000313" key="2">
    <source>
        <dbReference type="EMBL" id="SVE42050.1"/>
    </source>
</evidence>
<feature type="transmembrane region" description="Helical" evidence="1">
    <location>
        <begin position="64"/>
        <end position="82"/>
    </location>
</feature>
<feature type="non-terminal residue" evidence="2">
    <location>
        <position position="236"/>
    </location>
</feature>
<accession>A0A383DCJ9</accession>
<keyword evidence="1" id="KW-0812">Transmembrane</keyword>
<keyword evidence="1" id="KW-1133">Transmembrane helix</keyword>
<feature type="transmembrane region" description="Helical" evidence="1">
    <location>
        <begin position="7"/>
        <end position="28"/>
    </location>
</feature>
<organism evidence="2">
    <name type="scientific">marine metagenome</name>
    <dbReference type="NCBI Taxonomy" id="408172"/>
    <lineage>
        <taxon>unclassified sequences</taxon>
        <taxon>metagenomes</taxon>
        <taxon>ecological metagenomes</taxon>
    </lineage>
</organism>
<dbReference type="SUPFAM" id="SSF52540">
    <property type="entry name" value="P-loop containing nucleoside triphosphate hydrolases"/>
    <property type="match status" value="1"/>
</dbReference>
<proteinExistence type="predicted"/>
<dbReference type="Gene3D" id="3.40.50.300">
    <property type="entry name" value="P-loop containing nucleotide triphosphate hydrolases"/>
    <property type="match status" value="1"/>
</dbReference>
<reference evidence="2" key="1">
    <citation type="submission" date="2018-05" db="EMBL/GenBank/DDBJ databases">
        <authorList>
            <person name="Lanie J.A."/>
            <person name="Ng W.-L."/>
            <person name="Kazmierczak K.M."/>
            <person name="Andrzejewski T.M."/>
            <person name="Davidsen T.M."/>
            <person name="Wayne K.J."/>
            <person name="Tettelin H."/>
            <person name="Glass J.I."/>
            <person name="Rusch D."/>
            <person name="Podicherti R."/>
            <person name="Tsui H.-C.T."/>
            <person name="Winkler M.E."/>
        </authorList>
    </citation>
    <scope>NUCLEOTIDE SEQUENCE</scope>
</reference>
<evidence type="ECO:0000256" key="1">
    <source>
        <dbReference type="SAM" id="Phobius"/>
    </source>
</evidence>
<dbReference type="InterPro" id="IPR027417">
    <property type="entry name" value="P-loop_NTPase"/>
</dbReference>
<gene>
    <name evidence="2" type="ORF">METZ01_LOCUS494904</name>
</gene>
<dbReference type="EMBL" id="UINC01216067">
    <property type="protein sequence ID" value="SVE42050.1"/>
    <property type="molecule type" value="Genomic_DNA"/>
</dbReference>
<protein>
    <submittedName>
        <fullName evidence="2">Uncharacterized protein</fullName>
    </submittedName>
</protein>